<dbReference type="Proteomes" id="UP000184278">
    <property type="component" value="Unassembled WGS sequence"/>
</dbReference>
<evidence type="ECO:0000313" key="2">
    <source>
        <dbReference type="Proteomes" id="UP000184278"/>
    </source>
</evidence>
<name>A0A1M6BFE8_BUTFI</name>
<dbReference type="AlphaFoldDB" id="A0A1M6BFE8"/>
<organism evidence="1 2">
    <name type="scientific">Butyrivibrio fibrisolvens DSM 3071</name>
    <dbReference type="NCBI Taxonomy" id="1121131"/>
    <lineage>
        <taxon>Bacteria</taxon>
        <taxon>Bacillati</taxon>
        <taxon>Bacillota</taxon>
        <taxon>Clostridia</taxon>
        <taxon>Lachnospirales</taxon>
        <taxon>Lachnospiraceae</taxon>
        <taxon>Butyrivibrio</taxon>
    </lineage>
</organism>
<accession>A0A1M6BFE8</accession>
<dbReference type="GeneID" id="89510827"/>
<protein>
    <submittedName>
        <fullName evidence="1">Uncharacterized protein</fullName>
    </submittedName>
</protein>
<dbReference type="OrthoDB" id="2003288at2"/>
<dbReference type="EMBL" id="FQXK01000030">
    <property type="protein sequence ID" value="SHI47416.1"/>
    <property type="molecule type" value="Genomic_DNA"/>
</dbReference>
<proteinExistence type="predicted"/>
<gene>
    <name evidence="1" type="ORF">SAMN02745229_03153</name>
</gene>
<keyword evidence="2" id="KW-1185">Reference proteome</keyword>
<sequence>MGKRIFMDVSQVFAIADKLSNYSDTQTSMIDKYHLTAIKMIDSMEGASKNSLETAANHIKAETCDAIGRMTGFNLIYKITGNNRLLIDKEGAEAAKIKTLQNRTELSASRDNSYRYNNMTSQYTSSLGLFDDFTEMNFLKTGNVNKNSSDFVSQKTTNDALVKLLQYYAEQNDMDPYMIEYHRTNNVDKLKDVYVSGKYIENQSFWGEVRYGTSGMDNNGCGIIAIINACHSLGMDMTNEEVADLIAEFEANGCVWGGMFGTSPLAIVEYFENSPYYEVTYTTSAEIEENLYCDETFIVDVYNKGNDITSGMHYVNIERRVDENGDVKYVVHNSGYYSDDNKNNSPDKDEFVEMEYDSLDEAIENVGHDHDSEPVMIIKITKPEYNDAPEKEEKTC</sequence>
<reference evidence="2" key="1">
    <citation type="submission" date="2016-11" db="EMBL/GenBank/DDBJ databases">
        <authorList>
            <person name="Varghese N."/>
            <person name="Submissions S."/>
        </authorList>
    </citation>
    <scope>NUCLEOTIDE SEQUENCE [LARGE SCALE GENOMIC DNA]</scope>
    <source>
        <strain evidence="2">DSM 3071</strain>
    </source>
</reference>
<evidence type="ECO:0000313" key="1">
    <source>
        <dbReference type="EMBL" id="SHI47416.1"/>
    </source>
</evidence>
<dbReference type="RefSeq" id="WP_073389159.1">
    <property type="nucleotide sequence ID" value="NZ_FQXK01000030.1"/>
</dbReference>